<name>A0A9D9I0C4_9FIRM</name>
<dbReference type="InterPro" id="IPR016621">
    <property type="entry name" value="UCP014543"/>
</dbReference>
<dbReference type="EMBL" id="JADIML010000186">
    <property type="protein sequence ID" value="MBO8463620.1"/>
    <property type="molecule type" value="Genomic_DNA"/>
</dbReference>
<reference evidence="1" key="1">
    <citation type="submission" date="2020-10" db="EMBL/GenBank/DDBJ databases">
        <authorList>
            <person name="Gilroy R."/>
        </authorList>
    </citation>
    <scope>NUCLEOTIDE SEQUENCE</scope>
    <source>
        <strain evidence="1">E3-2379</strain>
    </source>
</reference>
<evidence type="ECO:0000313" key="1">
    <source>
        <dbReference type="EMBL" id="MBO8463620.1"/>
    </source>
</evidence>
<organism evidence="1 2">
    <name type="scientific">Candidatus Scybalomonas excrementavium</name>
    <dbReference type="NCBI Taxonomy" id="2840943"/>
    <lineage>
        <taxon>Bacteria</taxon>
        <taxon>Bacillati</taxon>
        <taxon>Bacillota</taxon>
        <taxon>Clostridia</taxon>
        <taxon>Lachnospirales</taxon>
        <taxon>Lachnospiraceae</taxon>
        <taxon>Lachnospiraceae incertae sedis</taxon>
        <taxon>Candidatus Scybalomonas</taxon>
    </lineage>
</organism>
<comment type="caution">
    <text evidence="1">The sequence shown here is derived from an EMBL/GenBank/DDBJ whole genome shotgun (WGS) entry which is preliminary data.</text>
</comment>
<dbReference type="AlphaFoldDB" id="A0A9D9I0C4"/>
<evidence type="ECO:0000313" key="2">
    <source>
        <dbReference type="Proteomes" id="UP000823618"/>
    </source>
</evidence>
<sequence>MIKTTGEQVLLYGIKDIEKERKIKSILIRMGVKIRNISTDLCGEKVGYLAGIKGFEQTSDIDNTRLPVEEEMLIMRGFTGPRLDTLLKEMRKANARVDLKAIITEHNQQWNLFELYEELKKEHESMNS</sequence>
<gene>
    <name evidence="1" type="ORF">IAC13_06795</name>
</gene>
<dbReference type="Proteomes" id="UP000823618">
    <property type="component" value="Unassembled WGS sequence"/>
</dbReference>
<proteinExistence type="predicted"/>
<accession>A0A9D9I0C4</accession>
<protein>
    <submittedName>
        <fullName evidence="1">DUF3783 domain-containing protein</fullName>
    </submittedName>
</protein>
<reference evidence="1" key="2">
    <citation type="journal article" date="2021" name="PeerJ">
        <title>Extensive microbial diversity within the chicken gut microbiome revealed by metagenomics and culture.</title>
        <authorList>
            <person name="Gilroy R."/>
            <person name="Ravi A."/>
            <person name="Getino M."/>
            <person name="Pursley I."/>
            <person name="Horton D.L."/>
            <person name="Alikhan N.F."/>
            <person name="Baker D."/>
            <person name="Gharbi K."/>
            <person name="Hall N."/>
            <person name="Watson M."/>
            <person name="Adriaenssens E.M."/>
            <person name="Foster-Nyarko E."/>
            <person name="Jarju S."/>
            <person name="Secka A."/>
            <person name="Antonio M."/>
            <person name="Oren A."/>
            <person name="Chaudhuri R.R."/>
            <person name="La Ragione R."/>
            <person name="Hildebrand F."/>
            <person name="Pallen M.J."/>
        </authorList>
    </citation>
    <scope>NUCLEOTIDE SEQUENCE</scope>
    <source>
        <strain evidence="1">E3-2379</strain>
    </source>
</reference>
<dbReference type="Pfam" id="PF12646">
    <property type="entry name" value="DUF3783"/>
    <property type="match status" value="1"/>
</dbReference>